<dbReference type="SUPFAM" id="SSF81853">
    <property type="entry name" value="Family 10 polysaccharide lyase"/>
    <property type="match status" value="1"/>
</dbReference>
<keyword evidence="2" id="KW-1185">Reference proteome</keyword>
<evidence type="ECO:0000313" key="1">
    <source>
        <dbReference type="EMBL" id="QNN71560.1"/>
    </source>
</evidence>
<gene>
    <name evidence="1" type="primary">pelA</name>
    <name evidence="1" type="ORF">H9L16_06105</name>
</gene>
<dbReference type="EC" id="4.2.2.2" evidence="1"/>
<name>A0A7G9SUN5_9GAMM</name>
<protein>
    <submittedName>
        <fullName evidence="1">Pectate lyase</fullName>
        <ecNumber evidence="1">4.2.2.2</ecNumber>
    </submittedName>
</protein>
<dbReference type="Pfam" id="PF09492">
    <property type="entry name" value="Pec_lyase"/>
    <property type="match status" value="1"/>
</dbReference>
<organism evidence="1 2">
    <name type="scientific">Thermomonas carbonis</name>
    <dbReference type="NCBI Taxonomy" id="1463158"/>
    <lineage>
        <taxon>Bacteria</taxon>
        <taxon>Pseudomonadati</taxon>
        <taxon>Pseudomonadota</taxon>
        <taxon>Gammaproteobacteria</taxon>
        <taxon>Lysobacterales</taxon>
        <taxon>Lysobacteraceae</taxon>
        <taxon>Thermomonas</taxon>
    </lineage>
</organism>
<reference evidence="1 2" key="1">
    <citation type="submission" date="2020-08" db="EMBL/GenBank/DDBJ databases">
        <title>Genome sequence of Thermomonas carbonis KCTC 42013T.</title>
        <authorList>
            <person name="Hyun D.-W."/>
            <person name="Bae J.-W."/>
        </authorList>
    </citation>
    <scope>NUCLEOTIDE SEQUENCE [LARGE SCALE GENOMIC DNA]</scope>
    <source>
        <strain evidence="1 2">KCTC 42013</strain>
    </source>
</reference>
<dbReference type="Proteomes" id="UP000515804">
    <property type="component" value="Chromosome"/>
</dbReference>
<sequence length="362" mass="40645">MLPAVAQAQDAPSLAGFGDAIHHWRNVHGDKYPRHAPDEVAKIADTLLLYQRVDGGWKENEDPARILDADTHARFAEEAKKTGGSFDNRNIYTQLDYLATAWAITGNARYRDGSLRGLQFTLAQQIASCGGWPHTVPARESYYPHITIADDVTAGVLGTLRKVLDERARYAFVDAATLARVRDAVTRGDDCLLRLQVRQGDRLAGWVGQYDATTLQPAQGRKFELPSITGQETVGVVRYLMSIPSPSPEVIAAVDGAVDWLRRVELKGWRIETFDAPPEQFRYHGTDKDRRLVADPNASTWARFHDLADNSAVLADREGRRLARYEDVTRERRTGYEWYGSWPRALLKTEYPRWRAALGGGR</sequence>
<proteinExistence type="predicted"/>
<dbReference type="InterPro" id="IPR012669">
    <property type="entry name" value="Pectate_lyase"/>
</dbReference>
<dbReference type="Gene3D" id="1.50.10.20">
    <property type="match status" value="1"/>
</dbReference>
<dbReference type="NCBIfam" id="TIGR02474">
    <property type="entry name" value="pec_lyase"/>
    <property type="match status" value="1"/>
</dbReference>
<dbReference type="GO" id="GO:0030570">
    <property type="term" value="F:pectate lyase activity"/>
    <property type="evidence" value="ECO:0007669"/>
    <property type="project" value="UniProtKB-EC"/>
</dbReference>
<dbReference type="EMBL" id="CP060719">
    <property type="protein sequence ID" value="QNN71560.1"/>
    <property type="molecule type" value="Genomic_DNA"/>
</dbReference>
<keyword evidence="1" id="KW-0456">Lyase</keyword>
<evidence type="ECO:0000313" key="2">
    <source>
        <dbReference type="Proteomes" id="UP000515804"/>
    </source>
</evidence>
<dbReference type="KEGG" id="tcn:H9L16_06105"/>
<accession>A0A7G9SUN5</accession>
<dbReference type="AlphaFoldDB" id="A0A7G9SUN5"/>